<evidence type="ECO:0000259" key="2">
    <source>
        <dbReference type="Pfam" id="PF00021"/>
    </source>
</evidence>
<evidence type="ECO:0000256" key="1">
    <source>
        <dbReference type="SAM" id="SignalP"/>
    </source>
</evidence>
<keyword evidence="3" id="KW-1185">Reference proteome</keyword>
<dbReference type="InterPro" id="IPR016054">
    <property type="entry name" value="LY6_UPA_recep-like"/>
</dbReference>
<evidence type="ECO:0000313" key="3">
    <source>
        <dbReference type="Proteomes" id="UP000694923"/>
    </source>
</evidence>
<dbReference type="RefSeq" id="XP_008588055.1">
    <property type="nucleotide sequence ID" value="XM_008589833.1"/>
</dbReference>
<organism evidence="3 4">
    <name type="scientific">Galeopterus variegatus</name>
    <name type="common">Malayan flying lemur</name>
    <name type="synonym">Cynocephalus variegatus</name>
    <dbReference type="NCBI Taxonomy" id="482537"/>
    <lineage>
        <taxon>Eukaryota</taxon>
        <taxon>Metazoa</taxon>
        <taxon>Chordata</taxon>
        <taxon>Craniata</taxon>
        <taxon>Vertebrata</taxon>
        <taxon>Euteleostomi</taxon>
        <taxon>Mammalia</taxon>
        <taxon>Eutheria</taxon>
        <taxon>Euarchontoglires</taxon>
        <taxon>Dermoptera</taxon>
        <taxon>Cynocephalidae</taxon>
        <taxon>Galeopterus</taxon>
    </lineage>
</organism>
<sequence>MNKHFLWFFLLFCLGAAAKSLKCITCHLHTQPDRCRRGFGVCIAQKHESCMILQIFQDKALQLTYMVCQQFCRDLTFDFNNRTYVHKCCDYSYCNYDM</sequence>
<gene>
    <name evidence="4" type="primary">PATE3</name>
</gene>
<dbReference type="CDD" id="cd23579">
    <property type="entry name" value="TFP_LU_ECD_PATE3"/>
    <property type="match status" value="1"/>
</dbReference>
<evidence type="ECO:0000313" key="4">
    <source>
        <dbReference type="RefSeq" id="XP_008588055.1"/>
    </source>
</evidence>
<protein>
    <submittedName>
        <fullName evidence="4">Prostate and testis expressed protein 3</fullName>
    </submittedName>
</protein>
<feature type="chain" id="PRO_5045233825" evidence="1">
    <location>
        <begin position="19"/>
        <end position="98"/>
    </location>
</feature>
<keyword evidence="1" id="KW-0732">Signal</keyword>
<name>A0ABM0S5B4_GALVR</name>
<dbReference type="GeneID" id="103605258"/>
<dbReference type="Proteomes" id="UP000694923">
    <property type="component" value="Unplaced"/>
</dbReference>
<dbReference type="Pfam" id="PF00021">
    <property type="entry name" value="UPAR_LY6"/>
    <property type="match status" value="1"/>
</dbReference>
<feature type="signal peptide" evidence="1">
    <location>
        <begin position="1"/>
        <end position="18"/>
    </location>
</feature>
<proteinExistence type="predicted"/>
<accession>A0ABM0S5B4</accession>
<feature type="domain" description="UPAR/Ly6" evidence="2">
    <location>
        <begin position="20"/>
        <end position="96"/>
    </location>
</feature>
<reference evidence="4" key="1">
    <citation type="submission" date="2025-08" db="UniProtKB">
        <authorList>
            <consortium name="RefSeq"/>
        </authorList>
    </citation>
    <scope>IDENTIFICATION</scope>
</reference>